<reference evidence="1 2" key="2">
    <citation type="journal article" date="2010" name="Proc. Natl. Acad. Sci. U.S.A.">
        <title>Enigmatic, ultrasmall, uncultivated Archaea.</title>
        <authorList>
            <person name="Baker B.J."/>
            <person name="Comolli L.R."/>
            <person name="Dick G.J."/>
            <person name="Hauser L.J."/>
            <person name="Hyatt D."/>
            <person name="Dill B.D."/>
            <person name="Land M.L."/>
            <person name="Verberkmoes N.C."/>
            <person name="Hettich R.L."/>
            <person name="Banfield J.F."/>
        </authorList>
    </citation>
    <scope>NUCLEOTIDE SEQUENCE [LARGE SCALE GENOMIC DNA]</scope>
    <source>
        <strain evidence="1">ARMAN-2</strain>
    </source>
</reference>
<protein>
    <submittedName>
        <fullName evidence="1">Uncharacterized protein</fullName>
    </submittedName>
</protein>
<evidence type="ECO:0000313" key="1">
    <source>
        <dbReference type="EMBL" id="EET90384.1"/>
    </source>
</evidence>
<proteinExistence type="predicted"/>
<keyword evidence="2" id="KW-1185">Reference proteome</keyword>
<dbReference type="AlphaFoldDB" id="C7DGN7"/>
<name>C7DGN7_MICA2</name>
<reference evidence="1 2" key="1">
    <citation type="journal article" date="2009" name="Genome Biol.">
        <title>Community-wide analysis of microbial genome sequence signatures.</title>
        <authorList>
            <person name="Dick G.J."/>
            <person name="Andersson A.F."/>
            <person name="Baker B.J."/>
            <person name="Simmons S.L."/>
            <person name="Thomas B.C."/>
            <person name="Yelton A.P."/>
            <person name="Banfield J.F."/>
        </authorList>
    </citation>
    <scope>NUCLEOTIDE SEQUENCE [LARGE SCALE GENOMIC DNA]</scope>
    <source>
        <strain evidence="1">ARMAN-2</strain>
    </source>
</reference>
<sequence>MAKKKSATPDSTKAATALVVLVIVVLVAAYAVLSGGPVAVGSAGVSENITANGFPFILNGTEYMAYFGGRIGNGGASIQIVKMPSFINPTISVLLYNSTVHLNLTGRYADIEFNPVKVYNSSALVKIKAVPESLKVQPDSEYIKISGPYGFGTNSNSTTTVKAVSSTTTASTTTSTVSSAPTTSVSANDTLAKINGLLATDSDYLLIENYTTLYSNTYECTPGMYNSTYFKIYGSYPSGQFTYQNVSNIVPYGIVSKQENLGYGIYEENYQTKSGIGTLEFASIYINTTADSLINSTIFGANYSVLYSAELRAHSIGNACGIYIAGV</sequence>
<evidence type="ECO:0000313" key="2">
    <source>
        <dbReference type="Proteomes" id="UP000332487"/>
    </source>
</evidence>
<organism evidence="1 2">
    <name type="scientific">Candidatus Micrarchaeum acidiphilum ARMAN-2</name>
    <dbReference type="NCBI Taxonomy" id="425595"/>
    <lineage>
        <taxon>Archaea</taxon>
        <taxon>Candidatus Micrarchaeota</taxon>
        <taxon>Candidatus Micrarchaeia</taxon>
        <taxon>Candidatus Micrarchaeales</taxon>
        <taxon>Candidatus Micrarchaeaceae</taxon>
        <taxon>Candidatus Micrarchaeum</taxon>
    </lineage>
</organism>
<gene>
    <name evidence="1" type="ORF">UNLARM2_0238</name>
</gene>
<accession>C7DGN7</accession>
<dbReference type="EMBL" id="GG697238">
    <property type="protein sequence ID" value="EET90384.1"/>
    <property type="molecule type" value="Genomic_DNA"/>
</dbReference>
<dbReference type="Proteomes" id="UP000332487">
    <property type="component" value="Unassembled WGS sequence"/>
</dbReference>